<feature type="transmembrane region" description="Helical" evidence="9">
    <location>
        <begin position="133"/>
        <end position="154"/>
    </location>
</feature>
<dbReference type="PANTHER" id="PTHR35011">
    <property type="entry name" value="2,3-DIKETO-L-GULONATE TRAP TRANSPORTER SMALL PERMEASE PROTEIN YIAM"/>
    <property type="match status" value="1"/>
</dbReference>
<evidence type="ECO:0000313" key="11">
    <source>
        <dbReference type="EMBL" id="NYJ77325.1"/>
    </source>
</evidence>
<keyword evidence="3" id="KW-1003">Cell membrane</keyword>
<feature type="transmembrane region" description="Helical" evidence="9">
    <location>
        <begin position="92"/>
        <end position="113"/>
    </location>
</feature>
<reference evidence="11 12" key="1">
    <citation type="submission" date="2020-07" db="EMBL/GenBank/DDBJ databases">
        <title>Sequencing the genomes of 1000 actinobacteria strains.</title>
        <authorList>
            <person name="Klenk H.-P."/>
        </authorList>
    </citation>
    <scope>NUCLEOTIDE SEQUENCE [LARGE SCALE GENOMIC DNA]</scope>
    <source>
        <strain evidence="11 12">DSM 15475</strain>
    </source>
</reference>
<sequence>MTFRAATERAMSTLFRAIEIMMVIFLISMVLFVFLNMALRYLFDSGLVWSEEIARLCFIYLVYLGAVGAFRENRHLGMHTLLERVPLPAQKTLYTIVQLIIIWVMVLLVSGSWDLVVQSMGDRWVATQYPRPLIYAIGLITGLAISLMALMNILRLFAFKLTVAELLAIPDDDTDLLRQAAN</sequence>
<dbReference type="Proteomes" id="UP000535437">
    <property type="component" value="Unassembled WGS sequence"/>
</dbReference>
<dbReference type="GO" id="GO:0015740">
    <property type="term" value="P:C4-dicarboxylate transport"/>
    <property type="evidence" value="ECO:0007669"/>
    <property type="project" value="TreeGrafter"/>
</dbReference>
<comment type="caution">
    <text evidence="11">The sequence shown here is derived from an EMBL/GenBank/DDBJ whole genome shotgun (WGS) entry which is preliminary data.</text>
</comment>
<dbReference type="Pfam" id="PF04290">
    <property type="entry name" value="DctQ"/>
    <property type="match status" value="1"/>
</dbReference>
<evidence type="ECO:0000256" key="4">
    <source>
        <dbReference type="ARBA" id="ARBA00022519"/>
    </source>
</evidence>
<keyword evidence="6 9" id="KW-1133">Transmembrane helix</keyword>
<dbReference type="GO" id="GO:0022857">
    <property type="term" value="F:transmembrane transporter activity"/>
    <property type="evidence" value="ECO:0007669"/>
    <property type="project" value="TreeGrafter"/>
</dbReference>
<proteinExistence type="inferred from homology"/>
<evidence type="ECO:0000313" key="12">
    <source>
        <dbReference type="Proteomes" id="UP000535437"/>
    </source>
</evidence>
<feature type="transmembrane region" description="Helical" evidence="9">
    <location>
        <begin position="20"/>
        <end position="41"/>
    </location>
</feature>
<comment type="subcellular location">
    <subcellularLocation>
        <location evidence="1">Cell inner membrane</location>
        <topology evidence="1">Multi-pass membrane protein</topology>
    </subcellularLocation>
</comment>
<keyword evidence="12" id="KW-1185">Reference proteome</keyword>
<keyword evidence="2" id="KW-0813">Transport</keyword>
<dbReference type="PANTHER" id="PTHR35011:SF2">
    <property type="entry name" value="2,3-DIKETO-L-GULONATE TRAP TRANSPORTER SMALL PERMEASE PROTEIN YIAM"/>
    <property type="match status" value="1"/>
</dbReference>
<name>A0A7Z0GJV8_9MICC</name>
<evidence type="ECO:0000256" key="9">
    <source>
        <dbReference type="SAM" id="Phobius"/>
    </source>
</evidence>
<evidence type="ECO:0000256" key="6">
    <source>
        <dbReference type="ARBA" id="ARBA00022989"/>
    </source>
</evidence>
<keyword evidence="4" id="KW-0997">Cell inner membrane</keyword>
<evidence type="ECO:0000259" key="10">
    <source>
        <dbReference type="Pfam" id="PF04290"/>
    </source>
</evidence>
<dbReference type="AlphaFoldDB" id="A0A7Z0GJV8"/>
<protein>
    <submittedName>
        <fullName evidence="11">TRAP-type C4-dicarboxylate transport system permease small subunit</fullName>
    </submittedName>
</protein>
<feature type="transmembrane region" description="Helical" evidence="9">
    <location>
        <begin position="53"/>
        <end position="71"/>
    </location>
</feature>
<evidence type="ECO:0000256" key="3">
    <source>
        <dbReference type="ARBA" id="ARBA00022475"/>
    </source>
</evidence>
<evidence type="ECO:0000256" key="8">
    <source>
        <dbReference type="ARBA" id="ARBA00038436"/>
    </source>
</evidence>
<dbReference type="EMBL" id="JACCFY010000001">
    <property type="protein sequence ID" value="NYJ77325.1"/>
    <property type="molecule type" value="Genomic_DNA"/>
</dbReference>
<keyword evidence="7 9" id="KW-0472">Membrane</keyword>
<evidence type="ECO:0000256" key="7">
    <source>
        <dbReference type="ARBA" id="ARBA00023136"/>
    </source>
</evidence>
<dbReference type="GO" id="GO:0005886">
    <property type="term" value="C:plasma membrane"/>
    <property type="evidence" value="ECO:0007669"/>
    <property type="project" value="UniProtKB-SubCell"/>
</dbReference>
<feature type="domain" description="Tripartite ATP-independent periplasmic transporters DctQ component" evidence="10">
    <location>
        <begin position="29"/>
        <end position="157"/>
    </location>
</feature>
<organism evidence="11 12">
    <name type="scientific">Nesterenkonia xinjiangensis</name>
    <dbReference type="NCBI Taxonomy" id="225327"/>
    <lineage>
        <taxon>Bacteria</taxon>
        <taxon>Bacillati</taxon>
        <taxon>Actinomycetota</taxon>
        <taxon>Actinomycetes</taxon>
        <taxon>Micrococcales</taxon>
        <taxon>Micrococcaceae</taxon>
        <taxon>Nesterenkonia</taxon>
    </lineage>
</organism>
<dbReference type="InterPro" id="IPR055348">
    <property type="entry name" value="DctQ"/>
</dbReference>
<evidence type="ECO:0000256" key="2">
    <source>
        <dbReference type="ARBA" id="ARBA00022448"/>
    </source>
</evidence>
<comment type="similarity">
    <text evidence="8">Belongs to the TRAP transporter small permease family.</text>
</comment>
<evidence type="ECO:0000256" key="5">
    <source>
        <dbReference type="ARBA" id="ARBA00022692"/>
    </source>
</evidence>
<dbReference type="RefSeq" id="WP_179540825.1">
    <property type="nucleotide sequence ID" value="NZ_BAAALL010000004.1"/>
</dbReference>
<evidence type="ECO:0000256" key="1">
    <source>
        <dbReference type="ARBA" id="ARBA00004429"/>
    </source>
</evidence>
<dbReference type="InterPro" id="IPR007387">
    <property type="entry name" value="TRAP_DctQ"/>
</dbReference>
<gene>
    <name evidence="11" type="ORF">HNR09_000736</name>
</gene>
<keyword evidence="5 9" id="KW-0812">Transmembrane</keyword>
<accession>A0A7Z0GJV8</accession>